<dbReference type="RefSeq" id="WP_265127181.1">
    <property type="nucleotide sequence ID" value="NZ_JAPCHY010000004.1"/>
</dbReference>
<name>A0ABT3JUW5_9XANT</name>
<evidence type="ECO:0000259" key="1">
    <source>
        <dbReference type="Pfam" id="PF09346"/>
    </source>
</evidence>
<feature type="domain" description="Knr4/Smi1-like" evidence="1">
    <location>
        <begin position="45"/>
        <end position="181"/>
    </location>
</feature>
<dbReference type="Pfam" id="PF09346">
    <property type="entry name" value="SMI1_KNR4"/>
    <property type="match status" value="1"/>
</dbReference>
<dbReference type="EMBL" id="JAPCHY010000004">
    <property type="protein sequence ID" value="MCW4472225.1"/>
    <property type="molecule type" value="Genomic_DNA"/>
</dbReference>
<gene>
    <name evidence="2" type="ORF">OK345_06885</name>
</gene>
<comment type="caution">
    <text evidence="2">The sequence shown here is derived from an EMBL/GenBank/DDBJ whole genome shotgun (WGS) entry which is preliminary data.</text>
</comment>
<keyword evidence="3" id="KW-1185">Reference proteome</keyword>
<dbReference type="InterPro" id="IPR018958">
    <property type="entry name" value="Knr4/Smi1-like_dom"/>
</dbReference>
<sequence>MTLVDTYLAGLRAALNEDDLAELALARGAAADTLQRLLERYPLCPASLLELLGKIGGTHFQDYPDGTVTVLVLGSDVFEYPYYLRSVEQILEDAREYRDSIRGIYGKYLDEDAELLGAGIDPDLEMGERLCFSHCMNNGGTSQLYIDFHPTAAGKVGQVVRYLHDPDSYRVIADSFDDYLRMLIDGEFAFVDAYE</sequence>
<evidence type="ECO:0000313" key="3">
    <source>
        <dbReference type="Proteomes" id="UP001209922"/>
    </source>
</evidence>
<proteinExistence type="predicted"/>
<dbReference type="SUPFAM" id="SSF160631">
    <property type="entry name" value="SMI1/KNR4-like"/>
    <property type="match status" value="1"/>
</dbReference>
<dbReference type="InterPro" id="IPR037883">
    <property type="entry name" value="Knr4/Smi1-like_sf"/>
</dbReference>
<organism evidence="2 3">
    <name type="scientific">Xanthomonas chitinilytica</name>
    <dbReference type="NCBI Taxonomy" id="2989819"/>
    <lineage>
        <taxon>Bacteria</taxon>
        <taxon>Pseudomonadati</taxon>
        <taxon>Pseudomonadota</taxon>
        <taxon>Gammaproteobacteria</taxon>
        <taxon>Lysobacterales</taxon>
        <taxon>Lysobacteraceae</taxon>
        <taxon>Xanthomonas</taxon>
    </lineage>
</organism>
<accession>A0ABT3JUW5</accession>
<reference evidence="2 3" key="1">
    <citation type="submission" date="2022-10" db="EMBL/GenBank/DDBJ databases">
        <title>Xanthomonas sp. H13-6.</title>
        <authorList>
            <person name="Liu X."/>
            <person name="Deng Z."/>
            <person name="Jiang Y."/>
            <person name="Yu T."/>
            <person name="Ai J."/>
        </authorList>
    </citation>
    <scope>NUCLEOTIDE SEQUENCE [LARGE SCALE GENOMIC DNA]</scope>
    <source>
        <strain evidence="2 3">H13-6</strain>
    </source>
</reference>
<dbReference type="Proteomes" id="UP001209922">
    <property type="component" value="Unassembled WGS sequence"/>
</dbReference>
<protein>
    <submittedName>
        <fullName evidence="2">SMI1/KNR4 family protein</fullName>
    </submittedName>
</protein>
<evidence type="ECO:0000313" key="2">
    <source>
        <dbReference type="EMBL" id="MCW4472225.1"/>
    </source>
</evidence>